<sequence length="366" mass="37876">MSKLQNELYSGIAYIGSYGGAAETTVRVCRFNGAEGSLQVTEAIANAENASYLALHPQGGKLYAVSETESTDGAVGGAVIAYGIDPVTGGLLGQTSKALSHGAHPCYISLDATGKSVFVANYTGGNVALLPLNAEGELAGTASVADDEGELGPNAARQDAPHAHSIVPIPGTAYVCVADLGIDEILVYRYDGKNGTLTKHSSCAVHRGAGPRHLVFHAELPLAYVMNELDSTIATLQVNAEKGTLKEIRSVSALPEGFGAYNDAADIHLAPSGRFLYSSNRGHDSIAVFAVDQSSGELTLVQHIGSGGQSPRNFALSPDGSYLLAANQKSGNIAAFRVNEESGELTALGTVLDVPSPVCIRFGMSL</sequence>
<organism evidence="2 3">
    <name type="scientific">Paenibacillus harenae</name>
    <dbReference type="NCBI Taxonomy" id="306543"/>
    <lineage>
        <taxon>Bacteria</taxon>
        <taxon>Bacillati</taxon>
        <taxon>Bacillota</taxon>
        <taxon>Bacilli</taxon>
        <taxon>Bacillales</taxon>
        <taxon>Paenibacillaceae</taxon>
        <taxon>Paenibacillus</taxon>
    </lineage>
</organism>
<name>A0ABT9TXE7_PAEHA</name>
<dbReference type="InterPro" id="IPR011048">
    <property type="entry name" value="Haem_d1_sf"/>
</dbReference>
<dbReference type="Gene3D" id="2.130.10.10">
    <property type="entry name" value="YVTN repeat-like/Quinoprotein amine dehydrogenase"/>
    <property type="match status" value="1"/>
</dbReference>
<keyword evidence="2" id="KW-0378">Hydrolase</keyword>
<dbReference type="PANTHER" id="PTHR30344">
    <property type="entry name" value="6-PHOSPHOGLUCONOLACTONASE-RELATED"/>
    <property type="match status" value="1"/>
</dbReference>
<accession>A0ABT9TXE7</accession>
<protein>
    <submittedName>
        <fullName evidence="2">6-phosphogluconolactonase</fullName>
        <ecNumber evidence="2">3.1.1.31</ecNumber>
    </submittedName>
</protein>
<dbReference type="GO" id="GO:0017057">
    <property type="term" value="F:6-phosphogluconolactonase activity"/>
    <property type="evidence" value="ECO:0007669"/>
    <property type="project" value="UniProtKB-EC"/>
</dbReference>
<dbReference type="Pfam" id="PF10282">
    <property type="entry name" value="Lactonase"/>
    <property type="match status" value="1"/>
</dbReference>
<gene>
    <name evidence="2" type="ORF">J2T15_001485</name>
</gene>
<comment type="caution">
    <text evidence="2">The sequence shown here is derived from an EMBL/GenBank/DDBJ whole genome shotgun (WGS) entry which is preliminary data.</text>
</comment>
<dbReference type="RefSeq" id="WP_307202564.1">
    <property type="nucleotide sequence ID" value="NZ_JAUSST010000003.1"/>
</dbReference>
<dbReference type="InterPro" id="IPR019405">
    <property type="entry name" value="Lactonase_7-beta_prop"/>
</dbReference>
<dbReference type="InterPro" id="IPR015943">
    <property type="entry name" value="WD40/YVTN_repeat-like_dom_sf"/>
</dbReference>
<comment type="similarity">
    <text evidence="1">Belongs to the cycloisomerase 2 family.</text>
</comment>
<evidence type="ECO:0000313" key="2">
    <source>
        <dbReference type="EMBL" id="MDQ0112050.1"/>
    </source>
</evidence>
<evidence type="ECO:0000256" key="1">
    <source>
        <dbReference type="ARBA" id="ARBA00005564"/>
    </source>
</evidence>
<evidence type="ECO:0000313" key="3">
    <source>
        <dbReference type="Proteomes" id="UP001229346"/>
    </source>
</evidence>
<dbReference type="PANTHER" id="PTHR30344:SF1">
    <property type="entry name" value="6-PHOSPHOGLUCONOLACTONASE"/>
    <property type="match status" value="1"/>
</dbReference>
<dbReference type="EC" id="3.1.1.31" evidence="2"/>
<proteinExistence type="inferred from homology"/>
<dbReference type="Proteomes" id="UP001229346">
    <property type="component" value="Unassembled WGS sequence"/>
</dbReference>
<reference evidence="2 3" key="1">
    <citation type="submission" date="2023-07" db="EMBL/GenBank/DDBJ databases">
        <title>Sorghum-associated microbial communities from plants grown in Nebraska, USA.</title>
        <authorList>
            <person name="Schachtman D."/>
        </authorList>
    </citation>
    <scope>NUCLEOTIDE SEQUENCE [LARGE SCALE GENOMIC DNA]</scope>
    <source>
        <strain evidence="2 3">CC482</strain>
    </source>
</reference>
<dbReference type="EMBL" id="JAUSSU010000003">
    <property type="protein sequence ID" value="MDQ0112050.1"/>
    <property type="molecule type" value="Genomic_DNA"/>
</dbReference>
<keyword evidence="3" id="KW-1185">Reference proteome</keyword>
<dbReference type="InterPro" id="IPR050282">
    <property type="entry name" value="Cycloisomerase_2"/>
</dbReference>
<dbReference type="SUPFAM" id="SSF51004">
    <property type="entry name" value="C-terminal (heme d1) domain of cytochrome cd1-nitrite reductase"/>
    <property type="match status" value="1"/>
</dbReference>